<dbReference type="AlphaFoldDB" id="A0AA97NP37"/>
<dbReference type="EMBL" id="JH793067">
    <property type="protein sequence ID" value="ELQ33663.1"/>
    <property type="molecule type" value="Genomic_DNA"/>
</dbReference>
<sequence>MANGWPEPKRFEEPTAAALSTTKDSGADSQTQST</sequence>
<feature type="compositionally biased region" description="Polar residues" evidence="1">
    <location>
        <begin position="18"/>
        <end position="34"/>
    </location>
</feature>
<organism evidence="2">
    <name type="scientific">Pyricularia oryzae (strain Y34)</name>
    <name type="common">Rice blast fungus</name>
    <name type="synonym">Magnaporthe oryzae</name>
    <dbReference type="NCBI Taxonomy" id="1143189"/>
    <lineage>
        <taxon>Eukaryota</taxon>
        <taxon>Fungi</taxon>
        <taxon>Dikarya</taxon>
        <taxon>Ascomycota</taxon>
        <taxon>Pezizomycotina</taxon>
        <taxon>Sordariomycetes</taxon>
        <taxon>Sordariomycetidae</taxon>
        <taxon>Magnaporthales</taxon>
        <taxon>Pyriculariaceae</taxon>
        <taxon>Pyricularia</taxon>
    </lineage>
</organism>
<protein>
    <submittedName>
        <fullName evidence="2">Uncharacterized protein</fullName>
    </submittedName>
</protein>
<evidence type="ECO:0000256" key="1">
    <source>
        <dbReference type="SAM" id="MobiDB-lite"/>
    </source>
</evidence>
<feature type="region of interest" description="Disordered" evidence="1">
    <location>
        <begin position="1"/>
        <end position="34"/>
    </location>
</feature>
<proteinExistence type="predicted"/>
<gene>
    <name evidence="2" type="ORF">OOU_Y34scaffold00911g3</name>
</gene>
<dbReference type="Proteomes" id="UP000011086">
    <property type="component" value="Unassembled WGS sequence"/>
</dbReference>
<reference evidence="2" key="1">
    <citation type="journal article" date="2012" name="PLoS Genet.">
        <title>Comparative analysis of the genomes of two field isolates of the rice blast fungus Magnaporthe oryzae.</title>
        <authorList>
            <person name="Xue M."/>
            <person name="Yang J."/>
            <person name="Li Z."/>
            <person name="Hu S."/>
            <person name="Yao N."/>
            <person name="Dean R.A."/>
            <person name="Zhao W."/>
            <person name="Shen M."/>
            <person name="Zhang H."/>
            <person name="Li C."/>
            <person name="Liu L."/>
            <person name="Cao L."/>
            <person name="Xu X."/>
            <person name="Xing Y."/>
            <person name="Hsiang T."/>
            <person name="Zhang Z."/>
            <person name="Xu J.R."/>
            <person name="Peng Y.L."/>
        </authorList>
    </citation>
    <scope>NUCLEOTIDE SEQUENCE</scope>
    <source>
        <strain evidence="2">Y34</strain>
    </source>
</reference>
<name>A0AA97NP37_PYRO3</name>
<accession>A0AA97NP37</accession>
<evidence type="ECO:0000313" key="2">
    <source>
        <dbReference type="EMBL" id="ELQ33663.1"/>
    </source>
</evidence>